<keyword evidence="6 9" id="KW-0472">Membrane</keyword>
<evidence type="ECO:0000256" key="9">
    <source>
        <dbReference type="SAM" id="Phobius"/>
    </source>
</evidence>
<proteinExistence type="predicted"/>
<keyword evidence="12" id="KW-1185">Reference proteome</keyword>
<protein>
    <submittedName>
        <fullName evidence="11">Methyl-accepting chemotaxis protein</fullName>
    </submittedName>
</protein>
<dbReference type="SUPFAM" id="SSF103190">
    <property type="entry name" value="Sensory domain-like"/>
    <property type="match status" value="1"/>
</dbReference>
<evidence type="ECO:0000256" key="4">
    <source>
        <dbReference type="ARBA" id="ARBA00022692"/>
    </source>
</evidence>
<dbReference type="Pfam" id="PF02743">
    <property type="entry name" value="dCache_1"/>
    <property type="match status" value="1"/>
</dbReference>
<dbReference type="SMART" id="SM00283">
    <property type="entry name" value="MA"/>
    <property type="match status" value="1"/>
</dbReference>
<dbReference type="PANTHER" id="PTHR32089">
    <property type="entry name" value="METHYL-ACCEPTING CHEMOTAXIS PROTEIN MCPB"/>
    <property type="match status" value="1"/>
</dbReference>
<comment type="caution">
    <text evidence="11">The sequence shown here is derived from an EMBL/GenBank/DDBJ whole genome shotgun (WGS) entry which is preliminary data.</text>
</comment>
<evidence type="ECO:0000256" key="7">
    <source>
        <dbReference type="ARBA" id="ARBA00023224"/>
    </source>
</evidence>
<evidence type="ECO:0000256" key="6">
    <source>
        <dbReference type="ARBA" id="ARBA00023136"/>
    </source>
</evidence>
<dbReference type="Proteomes" id="UP000310506">
    <property type="component" value="Unassembled WGS sequence"/>
</dbReference>
<reference evidence="11 12" key="1">
    <citation type="submission" date="2019-01" db="EMBL/GenBank/DDBJ databases">
        <title>Vagococcus silagei sp. nov. isolated from brewer's grain.</title>
        <authorList>
            <person name="Guu J.-R."/>
        </authorList>
    </citation>
    <scope>NUCLEOTIDE SEQUENCE [LARGE SCALE GENOMIC DNA]</scope>
    <source>
        <strain evidence="11 12">2B-2</strain>
    </source>
</reference>
<gene>
    <name evidence="11" type="ORF">ESZ54_06125</name>
</gene>
<keyword evidence="5 9" id="KW-1133">Transmembrane helix</keyword>
<evidence type="ECO:0000313" key="12">
    <source>
        <dbReference type="Proteomes" id="UP000310506"/>
    </source>
</evidence>
<dbReference type="AlphaFoldDB" id="A0A4S3B6E4"/>
<accession>A0A4S3B6E4</accession>
<dbReference type="PANTHER" id="PTHR32089:SF112">
    <property type="entry name" value="LYSOZYME-LIKE PROTEIN-RELATED"/>
    <property type="match status" value="1"/>
</dbReference>
<dbReference type="PROSITE" id="PS50111">
    <property type="entry name" value="CHEMOTAXIS_TRANSDUC_2"/>
    <property type="match status" value="1"/>
</dbReference>
<feature type="transmembrane region" description="Helical" evidence="9">
    <location>
        <begin position="12"/>
        <end position="33"/>
    </location>
</feature>
<evidence type="ECO:0000256" key="8">
    <source>
        <dbReference type="PROSITE-ProRule" id="PRU00284"/>
    </source>
</evidence>
<dbReference type="GO" id="GO:0006935">
    <property type="term" value="P:chemotaxis"/>
    <property type="evidence" value="ECO:0007669"/>
    <property type="project" value="UniProtKB-KW"/>
</dbReference>
<evidence type="ECO:0000313" key="11">
    <source>
        <dbReference type="EMBL" id="THB61323.1"/>
    </source>
</evidence>
<dbReference type="GO" id="GO:0007165">
    <property type="term" value="P:signal transduction"/>
    <property type="evidence" value="ECO:0007669"/>
    <property type="project" value="UniProtKB-KW"/>
</dbReference>
<feature type="transmembrane region" description="Helical" evidence="9">
    <location>
        <begin position="283"/>
        <end position="302"/>
    </location>
</feature>
<dbReference type="EMBL" id="SDGV01000014">
    <property type="protein sequence ID" value="THB61323.1"/>
    <property type="molecule type" value="Genomic_DNA"/>
</dbReference>
<evidence type="ECO:0000256" key="5">
    <source>
        <dbReference type="ARBA" id="ARBA00022989"/>
    </source>
</evidence>
<organism evidence="11 12">
    <name type="scientific">Vagococcus silagei</name>
    <dbReference type="NCBI Taxonomy" id="2508885"/>
    <lineage>
        <taxon>Bacteria</taxon>
        <taxon>Bacillati</taxon>
        <taxon>Bacillota</taxon>
        <taxon>Bacilli</taxon>
        <taxon>Lactobacillales</taxon>
        <taxon>Enterococcaceae</taxon>
        <taxon>Vagococcus</taxon>
    </lineage>
</organism>
<keyword evidence="4 9" id="KW-0812">Transmembrane</keyword>
<dbReference type="RefSeq" id="WP_136136786.1">
    <property type="nucleotide sequence ID" value="NZ_SDGV01000014.1"/>
</dbReference>
<sequence>MTKKSTKQKSLGPKIIGTLLAMSIIPLVIIMFINSKVMTNILQKRLDIEAKNNVENVYQTLDSIQDAVLGAVKATAQLPELGKPVNKPMEELKIKNALELVGKTNPNITEIYFLPNDHDLISSVDVEASFAEMSVRPWYKAAMDNPNDYNWSKPQRDKITGDTVLMISKAIYSNGKIVGVLSADMSFPRVNNMIKKSKIGETGRVVMMSDEGKILASPQNKELNENVQEHQVYKNIMESGNSGFVKDKTGNAYFKKNKHGLIVSSFLEPNELNNNKMAILQKSLIMIIIWSAIAIFVALVVTREVIKMARLMVDSFGRASMGDMTVKIGVLRQADENSILRKIPFIKNRIGNGEIDENGNEIHRIVSAFNRMIEGFSRLIEGIQMESDNLAKMAVDLGEISKQTNSATEEVSETITGIAQATSSQAVDAENTVSEMNNLGEAVEGILNKANEMNDAAAITTELNVENSRLMVNVHENWEIERVKLGELAESMETMNLDIQNINKIIKVITDLSAQTNLLALNASIEAARAGEAGKGFAVVAEEVRKLAEQSANSTKDIENIIETIQTKSQEIVTQVSESYEGGLKQTEIIDGAIESSKEVAAKVDVFVNQITEIDALVEHVKAEKDTVLFAVENISASTQENSAGTEEVSANAEEILATMEEFATNISELEKTTEILNLQVNSFKLK</sequence>
<dbReference type="SUPFAM" id="SSF58104">
    <property type="entry name" value="Methyl-accepting chemotaxis protein (MCP) signaling domain"/>
    <property type="match status" value="1"/>
</dbReference>
<dbReference type="InterPro" id="IPR004089">
    <property type="entry name" value="MCPsignal_dom"/>
</dbReference>
<keyword evidence="7 8" id="KW-0807">Transducer</keyword>
<dbReference type="Gene3D" id="1.10.287.950">
    <property type="entry name" value="Methyl-accepting chemotaxis protein"/>
    <property type="match status" value="1"/>
</dbReference>
<dbReference type="InterPro" id="IPR033479">
    <property type="entry name" value="dCache_1"/>
</dbReference>
<dbReference type="InterPro" id="IPR029151">
    <property type="entry name" value="Sensor-like_sf"/>
</dbReference>
<dbReference type="OrthoDB" id="9760371at2"/>
<keyword evidence="3" id="KW-0145">Chemotaxis</keyword>
<dbReference type="GO" id="GO:0005886">
    <property type="term" value="C:plasma membrane"/>
    <property type="evidence" value="ECO:0007669"/>
    <property type="project" value="UniProtKB-SubCell"/>
</dbReference>
<evidence type="ECO:0000256" key="3">
    <source>
        <dbReference type="ARBA" id="ARBA00022500"/>
    </source>
</evidence>
<evidence type="ECO:0000256" key="2">
    <source>
        <dbReference type="ARBA" id="ARBA00022475"/>
    </source>
</evidence>
<name>A0A4S3B6E4_9ENTE</name>
<keyword evidence="2" id="KW-1003">Cell membrane</keyword>
<dbReference type="CDD" id="cd11386">
    <property type="entry name" value="MCP_signal"/>
    <property type="match status" value="1"/>
</dbReference>
<dbReference type="Gene3D" id="3.30.450.20">
    <property type="entry name" value="PAS domain"/>
    <property type="match status" value="1"/>
</dbReference>
<comment type="subcellular location">
    <subcellularLocation>
        <location evidence="1">Cell membrane</location>
        <topology evidence="1">Multi-pass membrane protein</topology>
    </subcellularLocation>
</comment>
<feature type="domain" description="Methyl-accepting transducer" evidence="10">
    <location>
        <begin position="400"/>
        <end position="657"/>
    </location>
</feature>
<evidence type="ECO:0000259" key="10">
    <source>
        <dbReference type="PROSITE" id="PS50111"/>
    </source>
</evidence>
<dbReference type="CDD" id="cd18773">
    <property type="entry name" value="PDC1_HK_sensor"/>
    <property type="match status" value="1"/>
</dbReference>
<dbReference type="Pfam" id="PF00015">
    <property type="entry name" value="MCPsignal"/>
    <property type="match status" value="1"/>
</dbReference>
<evidence type="ECO:0000256" key="1">
    <source>
        <dbReference type="ARBA" id="ARBA00004651"/>
    </source>
</evidence>